<keyword evidence="2" id="KW-1185">Reference proteome</keyword>
<accession>A0A851GJP6</accession>
<name>A0A851GJP6_9BACT</name>
<organism evidence="1 2">
    <name type="scientific">Oceaniferula marina</name>
    <dbReference type="NCBI Taxonomy" id="2748318"/>
    <lineage>
        <taxon>Bacteria</taxon>
        <taxon>Pseudomonadati</taxon>
        <taxon>Verrucomicrobiota</taxon>
        <taxon>Verrucomicrobiia</taxon>
        <taxon>Verrucomicrobiales</taxon>
        <taxon>Verrucomicrobiaceae</taxon>
        <taxon>Oceaniferula</taxon>
    </lineage>
</organism>
<comment type="caution">
    <text evidence="1">The sequence shown here is derived from an EMBL/GenBank/DDBJ whole genome shotgun (WGS) entry which is preliminary data.</text>
</comment>
<sequence length="159" mass="17630">MITPSNLLDGYIQRLVEDLPDDLRGLATELSEVVYYPEAVDWGLEAPPDVWAFLCDVGLPKSCPTMIDLDTDAQDLGNYIRIGSTNYGDSVCIEKSRGAVVYLEYEGYHSRHQINTSPLTFLGSICAYDKSALQATREAIRGIDPDAVSEGRWWHAATL</sequence>
<evidence type="ECO:0000313" key="2">
    <source>
        <dbReference type="Proteomes" id="UP000557872"/>
    </source>
</evidence>
<proteinExistence type="predicted"/>
<dbReference type="Proteomes" id="UP000557872">
    <property type="component" value="Unassembled WGS sequence"/>
</dbReference>
<evidence type="ECO:0000313" key="1">
    <source>
        <dbReference type="EMBL" id="NWK57743.1"/>
    </source>
</evidence>
<dbReference type="EMBL" id="JACBAZ010000029">
    <property type="protein sequence ID" value="NWK57743.1"/>
    <property type="molecule type" value="Genomic_DNA"/>
</dbReference>
<protein>
    <submittedName>
        <fullName evidence="1">SUKH-4 family immunity protein</fullName>
    </submittedName>
</protein>
<reference evidence="1 2" key="1">
    <citation type="submission" date="2020-07" db="EMBL/GenBank/DDBJ databases">
        <title>Roseicoccus Jingziensis gen. nov., sp. nov., isolated from coastal seawater.</title>
        <authorList>
            <person name="Feng X."/>
        </authorList>
    </citation>
    <scope>NUCLEOTIDE SEQUENCE [LARGE SCALE GENOMIC DNA]</scope>
    <source>
        <strain evidence="1 2">N1E253</strain>
    </source>
</reference>
<gene>
    <name evidence="1" type="ORF">HW115_19145</name>
</gene>
<dbReference type="RefSeq" id="WP_178935166.1">
    <property type="nucleotide sequence ID" value="NZ_JACBAZ010000029.1"/>
</dbReference>
<dbReference type="AlphaFoldDB" id="A0A851GJP6"/>